<dbReference type="PANTHER" id="PTHR31252">
    <property type="entry name" value="DUF4419 DOMAIN-CONTAINING PROTEIN"/>
    <property type="match status" value="1"/>
</dbReference>
<keyword evidence="2" id="KW-1185">Reference proteome</keyword>
<reference evidence="1" key="1">
    <citation type="submission" date="2021-06" db="EMBL/GenBank/DDBJ databases">
        <authorList>
            <person name="Kallberg Y."/>
            <person name="Tangrot J."/>
            <person name="Rosling A."/>
        </authorList>
    </citation>
    <scope>NUCLEOTIDE SEQUENCE</scope>
    <source>
        <strain evidence="1">FL130A</strain>
    </source>
</reference>
<sequence>AIQKLPKPKLRTDVYTHGFVAAIHEANKPHKHLRLKPDDVWLTIAQGVNQHINLNAEKFRSYFAEHDEKKQLAFLLVMNYVMLTNDLKMIDLKLSSL</sequence>
<name>A0A9N9CIW0_9GLOM</name>
<evidence type="ECO:0000313" key="1">
    <source>
        <dbReference type="EMBL" id="CAG8603429.1"/>
    </source>
</evidence>
<dbReference type="Pfam" id="PF14388">
    <property type="entry name" value="DUF4419"/>
    <property type="match status" value="1"/>
</dbReference>
<organism evidence="1 2">
    <name type="scientific">Ambispora leptoticha</name>
    <dbReference type="NCBI Taxonomy" id="144679"/>
    <lineage>
        <taxon>Eukaryota</taxon>
        <taxon>Fungi</taxon>
        <taxon>Fungi incertae sedis</taxon>
        <taxon>Mucoromycota</taxon>
        <taxon>Glomeromycotina</taxon>
        <taxon>Glomeromycetes</taxon>
        <taxon>Archaeosporales</taxon>
        <taxon>Ambisporaceae</taxon>
        <taxon>Ambispora</taxon>
    </lineage>
</organism>
<proteinExistence type="predicted"/>
<dbReference type="InterPro" id="IPR025533">
    <property type="entry name" value="DUF4419"/>
</dbReference>
<comment type="caution">
    <text evidence="1">The sequence shown here is derived from an EMBL/GenBank/DDBJ whole genome shotgun (WGS) entry which is preliminary data.</text>
</comment>
<gene>
    <name evidence="1" type="ORF">ALEPTO_LOCUS8244</name>
</gene>
<dbReference type="AlphaFoldDB" id="A0A9N9CIW0"/>
<dbReference type="Proteomes" id="UP000789508">
    <property type="component" value="Unassembled WGS sequence"/>
</dbReference>
<dbReference type="OrthoDB" id="9978173at2759"/>
<dbReference type="EMBL" id="CAJVPS010004418">
    <property type="protein sequence ID" value="CAG8603429.1"/>
    <property type="molecule type" value="Genomic_DNA"/>
</dbReference>
<dbReference type="PANTHER" id="PTHR31252:SF11">
    <property type="entry name" value="DUF4419 DOMAIN-CONTAINING PROTEIN"/>
    <property type="match status" value="1"/>
</dbReference>
<feature type="non-terminal residue" evidence="1">
    <location>
        <position position="1"/>
    </location>
</feature>
<accession>A0A9N9CIW0</accession>
<evidence type="ECO:0000313" key="2">
    <source>
        <dbReference type="Proteomes" id="UP000789508"/>
    </source>
</evidence>
<protein>
    <submittedName>
        <fullName evidence="1">167_t:CDS:1</fullName>
    </submittedName>
</protein>